<keyword evidence="2" id="KW-0677">Repeat</keyword>
<evidence type="ECO:0000256" key="7">
    <source>
        <dbReference type="PROSITE-ProRule" id="PRU00042"/>
    </source>
</evidence>
<name>A0ABP0WRF2_9BRYO</name>
<dbReference type="CDD" id="cd06503">
    <property type="entry name" value="ATP-synt_Fo_b"/>
    <property type="match status" value="1"/>
</dbReference>
<dbReference type="InterPro" id="IPR031140">
    <property type="entry name" value="IDD1-16"/>
</dbReference>
<dbReference type="PANTHER" id="PTHR10593:SF10">
    <property type="entry name" value="OS08G0467100 PROTEIN"/>
    <property type="match status" value="1"/>
</dbReference>
<dbReference type="Proteomes" id="UP001497444">
    <property type="component" value="Chromosome 2"/>
</dbReference>
<keyword evidence="6" id="KW-0804">Transcription</keyword>
<evidence type="ECO:0000256" key="1">
    <source>
        <dbReference type="ARBA" id="ARBA00022723"/>
    </source>
</evidence>
<keyword evidence="4" id="KW-0862">Zinc</keyword>
<evidence type="ECO:0000313" key="12">
    <source>
        <dbReference type="Proteomes" id="UP001497444"/>
    </source>
</evidence>
<feature type="compositionally biased region" description="Low complexity" evidence="9">
    <location>
        <begin position="239"/>
        <end position="260"/>
    </location>
</feature>
<evidence type="ECO:0000256" key="5">
    <source>
        <dbReference type="ARBA" id="ARBA00023015"/>
    </source>
</evidence>
<evidence type="ECO:0000256" key="3">
    <source>
        <dbReference type="ARBA" id="ARBA00022771"/>
    </source>
</evidence>
<feature type="coiled-coil region" evidence="8">
    <location>
        <begin position="323"/>
        <end position="413"/>
    </location>
</feature>
<dbReference type="InterPro" id="IPR055185">
    <property type="entry name" value="C2CH-4th_BIRD-IDD"/>
</dbReference>
<dbReference type="InterPro" id="IPR055186">
    <property type="entry name" value="C2H2-2nd_BIRD-IDD"/>
</dbReference>
<reference evidence="11 12" key="1">
    <citation type="submission" date="2024-02" db="EMBL/GenBank/DDBJ databases">
        <authorList>
            <consortium name="ELIXIR-Norway"/>
            <consortium name="Elixir Norway"/>
        </authorList>
    </citation>
    <scope>NUCLEOTIDE SEQUENCE [LARGE SCALE GENOMIC DNA]</scope>
</reference>
<feature type="region of interest" description="Disordered" evidence="9">
    <location>
        <begin position="230"/>
        <end position="318"/>
    </location>
</feature>
<keyword evidence="1" id="KW-0479">Metal-binding</keyword>
<dbReference type="Pfam" id="PF22996">
    <property type="entry name" value="C2H2-2nd_BIRD-IDD"/>
    <property type="match status" value="1"/>
</dbReference>
<dbReference type="EMBL" id="OZ020097">
    <property type="protein sequence ID" value="CAK9268741.1"/>
    <property type="molecule type" value="Genomic_DNA"/>
</dbReference>
<feature type="compositionally biased region" description="Polar residues" evidence="9">
    <location>
        <begin position="56"/>
        <end position="68"/>
    </location>
</feature>
<feature type="region of interest" description="Disordered" evidence="9">
    <location>
        <begin position="35"/>
        <end position="84"/>
    </location>
</feature>
<keyword evidence="8" id="KW-0175">Coiled coil</keyword>
<dbReference type="SUPFAM" id="SSF57667">
    <property type="entry name" value="beta-beta-alpha zinc fingers"/>
    <property type="match status" value="1"/>
</dbReference>
<evidence type="ECO:0000256" key="2">
    <source>
        <dbReference type="ARBA" id="ARBA00022737"/>
    </source>
</evidence>
<feature type="compositionally biased region" description="Polar residues" evidence="9">
    <location>
        <begin position="277"/>
        <end position="318"/>
    </location>
</feature>
<keyword evidence="5" id="KW-0805">Transcription regulation</keyword>
<gene>
    <name evidence="11" type="ORF">CSSPJE1EN1_LOCUS14219</name>
</gene>
<dbReference type="Pfam" id="PF22992">
    <property type="entry name" value="C2CH-4th_BIRD-IDD"/>
    <property type="match status" value="1"/>
</dbReference>
<evidence type="ECO:0000259" key="10">
    <source>
        <dbReference type="PROSITE" id="PS50157"/>
    </source>
</evidence>
<dbReference type="SMART" id="SM00355">
    <property type="entry name" value="ZnF_C2H2"/>
    <property type="match status" value="4"/>
</dbReference>
<organism evidence="11 12">
    <name type="scientific">Sphagnum jensenii</name>
    <dbReference type="NCBI Taxonomy" id="128206"/>
    <lineage>
        <taxon>Eukaryota</taxon>
        <taxon>Viridiplantae</taxon>
        <taxon>Streptophyta</taxon>
        <taxon>Embryophyta</taxon>
        <taxon>Bryophyta</taxon>
        <taxon>Sphagnophytina</taxon>
        <taxon>Sphagnopsida</taxon>
        <taxon>Sphagnales</taxon>
        <taxon>Sphagnaceae</taxon>
        <taxon>Sphagnum</taxon>
    </lineage>
</organism>
<dbReference type="InterPro" id="IPR013087">
    <property type="entry name" value="Znf_C2H2_type"/>
</dbReference>
<proteinExistence type="predicted"/>
<dbReference type="InterPro" id="IPR055187">
    <property type="entry name" value="C2CH-3rd_BIRD-IDD"/>
</dbReference>
<dbReference type="PANTHER" id="PTHR10593">
    <property type="entry name" value="SERINE/THREONINE-PROTEIN KINASE RIO"/>
    <property type="match status" value="1"/>
</dbReference>
<evidence type="ECO:0000313" key="11">
    <source>
        <dbReference type="EMBL" id="CAK9268741.1"/>
    </source>
</evidence>
<evidence type="ECO:0000256" key="4">
    <source>
        <dbReference type="ARBA" id="ARBA00022833"/>
    </source>
</evidence>
<dbReference type="PROSITE" id="PS00028">
    <property type="entry name" value="ZINC_FINGER_C2H2_1"/>
    <property type="match status" value="1"/>
</dbReference>
<dbReference type="PROSITE" id="PS50157">
    <property type="entry name" value="ZINC_FINGER_C2H2_2"/>
    <property type="match status" value="1"/>
</dbReference>
<feature type="domain" description="C2H2-type" evidence="10">
    <location>
        <begin position="99"/>
        <end position="121"/>
    </location>
</feature>
<keyword evidence="3 7" id="KW-0863">Zinc-finger</keyword>
<keyword evidence="12" id="KW-1185">Reference proteome</keyword>
<feature type="region of interest" description="Disordered" evidence="9">
    <location>
        <begin position="576"/>
        <end position="599"/>
    </location>
</feature>
<dbReference type="Gene3D" id="3.30.160.60">
    <property type="entry name" value="Classic Zinc Finger"/>
    <property type="match status" value="1"/>
</dbReference>
<accession>A0ABP0WRF2</accession>
<dbReference type="Pfam" id="PF22995">
    <property type="entry name" value="C2CH-3rd_BIRD-IDD"/>
    <property type="match status" value="1"/>
</dbReference>
<evidence type="ECO:0000256" key="8">
    <source>
        <dbReference type="SAM" id="Coils"/>
    </source>
</evidence>
<protein>
    <recommendedName>
        <fullName evidence="10">C2H2-type domain-containing protein</fullName>
    </recommendedName>
</protein>
<dbReference type="InterPro" id="IPR036236">
    <property type="entry name" value="Znf_C2H2_sf"/>
</dbReference>
<evidence type="ECO:0000256" key="9">
    <source>
        <dbReference type="SAM" id="MobiDB-lite"/>
    </source>
</evidence>
<evidence type="ECO:0000256" key="6">
    <source>
        <dbReference type="ARBA" id="ARBA00023163"/>
    </source>
</evidence>
<sequence>MTAQQLDAHAAQILHLSVCDPNSTAVIDLQQQHTPATAGANGGGGSGYSNAGGASHESQAATPENSGGNKRKRRPAGTPDPDAEVVALSPKTLMESDRYICEICNQGFQRDQNLQMHRRRHKVPWKLLKKARLATHKRVYVCPELTCLHHDPAHALGDLVGIKKHFRRKHCTEKQWVCDKCSKGYAVQSDYKAHLKTCGTRGHCCDCGKVFSRVESFIEHQDTCAAAIQKGSMQSGNDSKSTLQRSTTTTSRRNVSSTESPSQSSADTSGPALFTLSGISDNTAPSTDHSSRLNEQVSTRLDSSTSHAATNARTEMNTAWSDLAAARRTKEQARLESTEAQNEIARAELLKREAREQLQQASAEKALADHARDMAKRQMDIAEAELADAKRIREHAQAEIEKSRLLKDQQSRESLHKPLHDAAMRVSSRDHNLQMSSNYICEVCKSVPVGRDLALGLHQSTNRTPMMMPSRVGSWPESTADHKIRLSQINAPNEVNTRTGLVNYLTTRENTSEPSPSYNSYNEPNPTRLFSHMIGEPSTCRSWSVGSGASDAGEGRSSCEFLEASVPTIATFATSMTVQAPSTSKNPRTSTDHYQSQGS</sequence>